<dbReference type="SUPFAM" id="SSF55073">
    <property type="entry name" value="Nucleotide cyclase"/>
    <property type="match status" value="1"/>
</dbReference>
<organism evidence="7 8">
    <name type="scientific">Bradyrhizobium erythrophlei</name>
    <dbReference type="NCBI Taxonomy" id="1437360"/>
    <lineage>
        <taxon>Bacteria</taxon>
        <taxon>Pseudomonadati</taxon>
        <taxon>Pseudomonadota</taxon>
        <taxon>Alphaproteobacteria</taxon>
        <taxon>Hyphomicrobiales</taxon>
        <taxon>Nitrobacteraceae</taxon>
        <taxon>Bradyrhizobium</taxon>
    </lineage>
</organism>
<dbReference type="InterPro" id="IPR036010">
    <property type="entry name" value="2Fe-2S_ferredoxin-like_sf"/>
</dbReference>
<dbReference type="CDD" id="cd00207">
    <property type="entry name" value="fer2"/>
    <property type="match status" value="1"/>
</dbReference>
<dbReference type="InterPro" id="IPR012675">
    <property type="entry name" value="Beta-grasp_dom_sf"/>
</dbReference>
<dbReference type="PROSITE" id="PS50125">
    <property type="entry name" value="GUANYLATE_CYCLASE_2"/>
    <property type="match status" value="1"/>
</dbReference>
<evidence type="ECO:0000313" key="7">
    <source>
        <dbReference type="EMBL" id="SHG13394.1"/>
    </source>
</evidence>
<dbReference type="SUPFAM" id="SSF54292">
    <property type="entry name" value="2Fe-2S ferredoxin-like"/>
    <property type="match status" value="1"/>
</dbReference>
<feature type="transmembrane region" description="Helical" evidence="4">
    <location>
        <begin position="246"/>
        <end position="266"/>
    </location>
</feature>
<dbReference type="InterPro" id="IPR034804">
    <property type="entry name" value="SQR/QFR_C/D"/>
</dbReference>
<dbReference type="InterPro" id="IPR050697">
    <property type="entry name" value="Adenylyl/Guanylyl_Cyclase_3/4"/>
</dbReference>
<dbReference type="Gene3D" id="3.30.70.1230">
    <property type="entry name" value="Nucleotide cyclase"/>
    <property type="match status" value="1"/>
</dbReference>
<feature type="transmembrane region" description="Helical" evidence="4">
    <location>
        <begin position="105"/>
        <end position="124"/>
    </location>
</feature>
<dbReference type="Proteomes" id="UP000190675">
    <property type="component" value="Chromosome I"/>
</dbReference>
<evidence type="ECO:0000256" key="4">
    <source>
        <dbReference type="SAM" id="Phobius"/>
    </source>
</evidence>
<feature type="transmembrane region" description="Helical" evidence="4">
    <location>
        <begin position="187"/>
        <end position="204"/>
    </location>
</feature>
<dbReference type="Pfam" id="PF00211">
    <property type="entry name" value="Guanylate_cyc"/>
    <property type="match status" value="1"/>
</dbReference>
<comment type="subcellular location">
    <subcellularLocation>
        <location evidence="1">Cell membrane</location>
        <topology evidence="1">Multi-pass membrane protein</topology>
    </subcellularLocation>
</comment>
<dbReference type="InterPro" id="IPR001054">
    <property type="entry name" value="A/G_cyclase"/>
</dbReference>
<feature type="transmembrane region" description="Helical" evidence="4">
    <location>
        <begin position="28"/>
        <end position="46"/>
    </location>
</feature>
<evidence type="ECO:0000259" key="6">
    <source>
        <dbReference type="PROSITE" id="PS51085"/>
    </source>
</evidence>
<feature type="transmembrane region" description="Helical" evidence="4">
    <location>
        <begin position="156"/>
        <end position="175"/>
    </location>
</feature>
<dbReference type="GO" id="GO:0004016">
    <property type="term" value="F:adenylate cyclase activity"/>
    <property type="evidence" value="ECO:0007669"/>
    <property type="project" value="UniProtKB-ARBA"/>
</dbReference>
<dbReference type="InterPro" id="IPR029787">
    <property type="entry name" value="Nucleotide_cyclase"/>
</dbReference>
<dbReference type="Gene3D" id="3.10.20.30">
    <property type="match status" value="1"/>
</dbReference>
<dbReference type="AlphaFoldDB" id="A0A1M5HBR5"/>
<dbReference type="Pfam" id="PF00111">
    <property type="entry name" value="Fer2"/>
    <property type="match status" value="1"/>
</dbReference>
<keyword evidence="4" id="KW-1133">Transmembrane helix</keyword>
<keyword evidence="2" id="KW-1003">Cell membrane</keyword>
<dbReference type="GO" id="GO:0035556">
    <property type="term" value="P:intracellular signal transduction"/>
    <property type="evidence" value="ECO:0007669"/>
    <property type="project" value="InterPro"/>
</dbReference>
<dbReference type="PANTHER" id="PTHR43081:SF17">
    <property type="entry name" value="BLL5647 PROTEIN"/>
    <property type="match status" value="1"/>
</dbReference>
<dbReference type="CDD" id="cd07302">
    <property type="entry name" value="CHD"/>
    <property type="match status" value="1"/>
</dbReference>
<dbReference type="EMBL" id="LT670818">
    <property type="protein sequence ID" value="SHG13394.1"/>
    <property type="molecule type" value="Genomic_DNA"/>
</dbReference>
<evidence type="ECO:0000256" key="3">
    <source>
        <dbReference type="ARBA" id="ARBA00023136"/>
    </source>
</evidence>
<sequence>MVAQPNRMARFSQERLTKLIRGIGVRQIRLACGLVLFAYLVSHFLNHALGNISMDALADGVYYHTVLWQFLPVAITFYTAALLHAGLGIWALYQRRQFRWRAIEPLQLVLGLSIPALIIAHIAGVRLGQTLFGHEKFYPQVLYAQWVAWPYRILQMYAVLLIAWIHGCIGLYFWLRMRNFYQRAAPFLLAAAVLIPTLAMLGIYQGGRSVIADSESAEWRAENLGPQQVGTAAEQKVLDSIVDDFLIGYLGLLGLVLAARGVRAIAERRGGMINLSYGNGRTVRVPRGLSVLEASLRHNVPHASVCGGRARCSTCRIRVIGDCSTLPKPSPREAFVLDRVGASDPSIRLACQLRPEADLSFFQLFMPHAMSANAHASHPHRIGQERYLVSMFVDMRGSTKLAEKQLPFDTVFIVNRFLGAVSQAVIECGGQPNQFVGDGQLALFGLTASPQVACRQALRAAAMISVNVDELNQFLSHDLREPLRFGIGIHGGEVIIGDIGYRDHMVFTALGDAVNVAARLQDMTKSIGCEAIASEEVRITAGLADDALPQQEVTIRGRSEPMIVHVIGDAKTLSALVNDVQIAASAVAV</sequence>
<dbReference type="GO" id="GO:0051536">
    <property type="term" value="F:iron-sulfur cluster binding"/>
    <property type="evidence" value="ECO:0007669"/>
    <property type="project" value="InterPro"/>
</dbReference>
<dbReference type="GO" id="GO:0006171">
    <property type="term" value="P:cAMP biosynthetic process"/>
    <property type="evidence" value="ECO:0007669"/>
    <property type="project" value="TreeGrafter"/>
</dbReference>
<evidence type="ECO:0000313" key="8">
    <source>
        <dbReference type="Proteomes" id="UP000190675"/>
    </source>
</evidence>
<accession>A0A1M5HBR5</accession>
<feature type="transmembrane region" description="Helical" evidence="4">
    <location>
        <begin position="66"/>
        <end position="93"/>
    </location>
</feature>
<dbReference type="InterPro" id="IPR001041">
    <property type="entry name" value="2Fe-2S_ferredoxin-type"/>
</dbReference>
<keyword evidence="4" id="KW-0812">Transmembrane</keyword>
<reference evidence="7 8" key="1">
    <citation type="submission" date="2016-11" db="EMBL/GenBank/DDBJ databases">
        <authorList>
            <person name="Jaros S."/>
            <person name="Januszkiewicz K."/>
            <person name="Wedrychowicz H."/>
        </authorList>
    </citation>
    <scope>NUCLEOTIDE SEQUENCE [LARGE SCALE GENOMIC DNA]</scope>
    <source>
        <strain evidence="7 8">GAS242</strain>
    </source>
</reference>
<protein>
    <submittedName>
        <fullName evidence="7">Adenylate cyclase</fullName>
    </submittedName>
</protein>
<name>A0A1M5HBR5_9BRAD</name>
<gene>
    <name evidence="7" type="ORF">SAMN05444169_0719</name>
</gene>
<dbReference type="PANTHER" id="PTHR43081">
    <property type="entry name" value="ADENYLATE CYCLASE, TERMINAL-DIFFERENTIATION SPECIFIC-RELATED"/>
    <property type="match status" value="1"/>
</dbReference>
<dbReference type="SUPFAM" id="SSF81343">
    <property type="entry name" value="Fumarate reductase respiratory complex transmembrane subunits"/>
    <property type="match status" value="1"/>
</dbReference>
<evidence type="ECO:0000259" key="5">
    <source>
        <dbReference type="PROSITE" id="PS50125"/>
    </source>
</evidence>
<keyword evidence="3 4" id="KW-0472">Membrane</keyword>
<feature type="domain" description="2Fe-2S ferredoxin-type" evidence="6">
    <location>
        <begin position="271"/>
        <end position="367"/>
    </location>
</feature>
<feature type="domain" description="Guanylate cyclase" evidence="5">
    <location>
        <begin position="389"/>
        <end position="521"/>
    </location>
</feature>
<dbReference type="PROSITE" id="PS51085">
    <property type="entry name" value="2FE2S_FER_2"/>
    <property type="match status" value="1"/>
</dbReference>
<evidence type="ECO:0000256" key="2">
    <source>
        <dbReference type="ARBA" id="ARBA00022475"/>
    </source>
</evidence>
<proteinExistence type="predicted"/>
<evidence type="ECO:0000256" key="1">
    <source>
        <dbReference type="ARBA" id="ARBA00004651"/>
    </source>
</evidence>
<dbReference type="GO" id="GO:0005886">
    <property type="term" value="C:plasma membrane"/>
    <property type="evidence" value="ECO:0007669"/>
    <property type="project" value="UniProtKB-SubCell"/>
</dbReference>